<name>A0ABY5I4W4_9FIRM</name>
<dbReference type="EMBL" id="CP101620">
    <property type="protein sequence ID" value="UTY39419.1"/>
    <property type="molecule type" value="Genomic_DNA"/>
</dbReference>
<dbReference type="Proteomes" id="UP001060112">
    <property type="component" value="Chromosome"/>
</dbReference>
<evidence type="ECO:0000313" key="1">
    <source>
        <dbReference type="EMBL" id="UTY39419.1"/>
    </source>
</evidence>
<accession>A0ABY5I4W4</accession>
<organism evidence="1 2">
    <name type="scientific">Allocoprobacillus halotolerans</name>
    <dbReference type="NCBI Taxonomy" id="2944914"/>
    <lineage>
        <taxon>Bacteria</taxon>
        <taxon>Bacillati</taxon>
        <taxon>Bacillota</taxon>
        <taxon>Erysipelotrichia</taxon>
        <taxon>Erysipelotrichales</taxon>
        <taxon>Erysipelotrichaceae</taxon>
        <taxon>Allocoprobacillus</taxon>
    </lineage>
</organism>
<dbReference type="RefSeq" id="WP_290140501.1">
    <property type="nucleotide sequence ID" value="NZ_CP101620.1"/>
</dbReference>
<keyword evidence="2" id="KW-1185">Reference proteome</keyword>
<evidence type="ECO:0000313" key="2">
    <source>
        <dbReference type="Proteomes" id="UP001060112"/>
    </source>
</evidence>
<proteinExistence type="predicted"/>
<protein>
    <submittedName>
        <fullName evidence="1">Helix-turn-helix domain-containing protein</fullName>
    </submittedName>
</protein>
<gene>
    <name evidence="1" type="ORF">NMU03_00875</name>
</gene>
<sequence length="84" mass="9683">MEVIRQTRMLRAEEVKDDLGISTVQLNNFITLKILNPIFLGKGWKFSQNEILEFQEKYKGMNLSNYTLAKEAKEKVDAATSTKD</sequence>
<reference evidence="1" key="1">
    <citation type="submission" date="2022-07" db="EMBL/GenBank/DDBJ databases">
        <title>Faecal culturing of patients with breast cancer.</title>
        <authorList>
            <person name="Teng N.M.Y."/>
            <person name="Kiu R."/>
            <person name="Evans R."/>
            <person name="Baker D.J."/>
            <person name="Zenner C."/>
            <person name="Robinson S.D."/>
            <person name="Hall L.J."/>
        </authorList>
    </citation>
    <scope>NUCLEOTIDE SEQUENCE</scope>
    <source>
        <strain evidence="1">LH1062</strain>
    </source>
</reference>